<proteinExistence type="predicted"/>
<keyword evidence="2" id="KW-1185">Reference proteome</keyword>
<evidence type="ECO:0000313" key="2">
    <source>
        <dbReference type="Proteomes" id="UP001321486"/>
    </source>
</evidence>
<organism evidence="1 2">
    <name type="scientific">Frondihabitans sucicola</name>
    <dbReference type="NCBI Taxonomy" id="1268041"/>
    <lineage>
        <taxon>Bacteria</taxon>
        <taxon>Bacillati</taxon>
        <taxon>Actinomycetota</taxon>
        <taxon>Actinomycetes</taxon>
        <taxon>Micrococcales</taxon>
        <taxon>Microbacteriaceae</taxon>
        <taxon>Frondihabitans</taxon>
    </lineage>
</organism>
<name>A0ABN6XY89_9MICO</name>
<dbReference type="RefSeq" id="WP_286346653.1">
    <property type="nucleotide sequence ID" value="NZ_AP027732.1"/>
</dbReference>
<dbReference type="EMBL" id="AP027732">
    <property type="protein sequence ID" value="BDZ50002.1"/>
    <property type="molecule type" value="Genomic_DNA"/>
</dbReference>
<gene>
    <name evidence="1" type="ORF">GCM10025867_22430</name>
</gene>
<evidence type="ECO:0000313" key="1">
    <source>
        <dbReference type="EMBL" id="BDZ50002.1"/>
    </source>
</evidence>
<dbReference type="Proteomes" id="UP001321486">
    <property type="component" value="Chromosome"/>
</dbReference>
<protein>
    <recommendedName>
        <fullName evidence="3">DUF1127 domain-containing protein</fullName>
    </recommendedName>
</protein>
<reference evidence="2" key="1">
    <citation type="journal article" date="2019" name="Int. J. Syst. Evol. Microbiol.">
        <title>The Global Catalogue of Microorganisms (GCM) 10K type strain sequencing project: providing services to taxonomists for standard genome sequencing and annotation.</title>
        <authorList>
            <consortium name="The Broad Institute Genomics Platform"/>
            <consortium name="The Broad Institute Genome Sequencing Center for Infectious Disease"/>
            <person name="Wu L."/>
            <person name="Ma J."/>
        </authorList>
    </citation>
    <scope>NUCLEOTIDE SEQUENCE [LARGE SCALE GENOMIC DNA]</scope>
    <source>
        <strain evidence="2">NBRC 108728</strain>
    </source>
</reference>
<evidence type="ECO:0008006" key="3">
    <source>
        <dbReference type="Google" id="ProtNLM"/>
    </source>
</evidence>
<sequence>MSAATIARTRRPAARGVDRLTLVVGLALVDWSHARAARRALADRTPRRSRIQIDEARLQAARLEHDALGMTRFR</sequence>
<accession>A0ABN6XY89</accession>